<name>A0A426ERV8_ECOLX</name>
<sequence length="59" mass="6386">MKGIEERPVNALEPQPVGGRQAQIMCVKPDKTAANVTVLPEPLLCVFCFYDPDKGVSGQ</sequence>
<dbReference type="EMBL" id="RRVG01000023">
    <property type="protein sequence ID" value="RRL44509.1"/>
    <property type="molecule type" value="Genomic_DNA"/>
</dbReference>
<proteinExistence type="predicted"/>
<protein>
    <submittedName>
        <fullName evidence="1">Uncharacterized protein</fullName>
    </submittedName>
</protein>
<reference evidence="1 2" key="1">
    <citation type="submission" date="2018-11" db="EMBL/GenBank/DDBJ databases">
        <title>E. coli isolates of the female bladder.</title>
        <authorList>
            <person name="Garretto A."/>
            <person name="Miller-Ensminger T."/>
            <person name="Wolfe A.J."/>
            <person name="Putonti C."/>
        </authorList>
    </citation>
    <scope>NUCLEOTIDE SEQUENCE [LARGE SCALE GENOMIC DNA]</scope>
    <source>
        <strain evidence="1 2">UMB1727</strain>
    </source>
</reference>
<organism evidence="1 2">
    <name type="scientific">Escherichia coli</name>
    <dbReference type="NCBI Taxonomy" id="562"/>
    <lineage>
        <taxon>Bacteria</taxon>
        <taxon>Pseudomonadati</taxon>
        <taxon>Pseudomonadota</taxon>
        <taxon>Gammaproteobacteria</taxon>
        <taxon>Enterobacterales</taxon>
        <taxon>Enterobacteriaceae</taxon>
        <taxon>Escherichia</taxon>
    </lineage>
</organism>
<evidence type="ECO:0000313" key="1">
    <source>
        <dbReference type="EMBL" id="RRL44509.1"/>
    </source>
</evidence>
<dbReference type="Proteomes" id="UP000272662">
    <property type="component" value="Unassembled WGS sequence"/>
</dbReference>
<gene>
    <name evidence="1" type="ORF">DU321_17845</name>
</gene>
<accession>A0A426ERV8</accession>
<dbReference type="AlphaFoldDB" id="A0A426ERV8"/>
<evidence type="ECO:0000313" key="2">
    <source>
        <dbReference type="Proteomes" id="UP000272662"/>
    </source>
</evidence>
<comment type="caution">
    <text evidence="1">The sequence shown here is derived from an EMBL/GenBank/DDBJ whole genome shotgun (WGS) entry which is preliminary data.</text>
</comment>